<dbReference type="Pfam" id="PF07992">
    <property type="entry name" value="Pyr_redox_2"/>
    <property type="match status" value="1"/>
</dbReference>
<evidence type="ECO:0000256" key="3">
    <source>
        <dbReference type="ARBA" id="ARBA00022827"/>
    </source>
</evidence>
<dbReference type="AlphaFoldDB" id="A0A7X1HXH0"/>
<dbReference type="InterPro" id="IPR036188">
    <property type="entry name" value="FAD/NAD-bd_sf"/>
</dbReference>
<evidence type="ECO:0000313" key="7">
    <source>
        <dbReference type="EMBL" id="MBC2864994.1"/>
    </source>
</evidence>
<comment type="caution">
    <text evidence="7">The sequence shown here is derived from an EMBL/GenBank/DDBJ whole genome shotgun (WGS) entry which is preliminary data.</text>
</comment>
<dbReference type="Gene3D" id="3.30.390.30">
    <property type="match status" value="1"/>
</dbReference>
<reference evidence="7 8" key="1">
    <citation type="submission" date="2020-08" db="EMBL/GenBank/DDBJ databases">
        <title>Whole-Genome Sequence of French Clinical Streptomyces mexicanus Strain Q0842.</title>
        <authorList>
            <person name="Boxberger M."/>
            <person name="La Scola B."/>
        </authorList>
    </citation>
    <scope>NUCLEOTIDE SEQUENCE [LARGE SCALE GENOMIC DNA]</scope>
    <source>
        <strain evidence="7 8">Marseille-Q0842</strain>
    </source>
</reference>
<protein>
    <submittedName>
        <fullName evidence="7">FAD-dependent oxidoreductase</fullName>
    </submittedName>
</protein>
<dbReference type="SUPFAM" id="SSF55424">
    <property type="entry name" value="FAD/NAD-linked reductases, dimerisation (C-terminal) domain"/>
    <property type="match status" value="1"/>
</dbReference>
<dbReference type="GO" id="GO:0005737">
    <property type="term" value="C:cytoplasm"/>
    <property type="evidence" value="ECO:0007669"/>
    <property type="project" value="TreeGrafter"/>
</dbReference>
<dbReference type="GO" id="GO:0016651">
    <property type="term" value="F:oxidoreductase activity, acting on NAD(P)H"/>
    <property type="evidence" value="ECO:0007669"/>
    <property type="project" value="TreeGrafter"/>
</dbReference>
<proteinExistence type="predicted"/>
<dbReference type="EMBL" id="JACMHY010000002">
    <property type="protein sequence ID" value="MBC2864994.1"/>
    <property type="molecule type" value="Genomic_DNA"/>
</dbReference>
<feature type="domain" description="FAD/NAD(P)-binding" evidence="5">
    <location>
        <begin position="5"/>
        <end position="305"/>
    </location>
</feature>
<keyword evidence="2" id="KW-0285">Flavoprotein</keyword>
<dbReference type="InterPro" id="IPR016156">
    <property type="entry name" value="FAD/NAD-linked_Rdtase_dimer_sf"/>
</dbReference>
<dbReference type="Pfam" id="PF14759">
    <property type="entry name" value="Reductase_C"/>
    <property type="match status" value="1"/>
</dbReference>
<dbReference type="PANTHER" id="PTHR43557:SF2">
    <property type="entry name" value="RIESKE DOMAIN-CONTAINING PROTEIN-RELATED"/>
    <property type="match status" value="1"/>
</dbReference>
<dbReference type="PRINTS" id="PR00368">
    <property type="entry name" value="FADPNR"/>
</dbReference>
<dbReference type="OrthoDB" id="1145at2"/>
<feature type="domain" description="Reductase C-terminal" evidence="6">
    <location>
        <begin position="324"/>
        <end position="409"/>
    </location>
</feature>
<dbReference type="SUPFAM" id="SSF51905">
    <property type="entry name" value="FAD/NAD(P)-binding domain"/>
    <property type="match status" value="2"/>
</dbReference>
<organism evidence="7 8">
    <name type="scientific">Streptomyces mexicanus</name>
    <dbReference type="NCBI Taxonomy" id="178566"/>
    <lineage>
        <taxon>Bacteria</taxon>
        <taxon>Bacillati</taxon>
        <taxon>Actinomycetota</taxon>
        <taxon>Actinomycetes</taxon>
        <taxon>Kitasatosporales</taxon>
        <taxon>Streptomycetaceae</taxon>
        <taxon>Streptomyces</taxon>
    </lineage>
</organism>
<keyword evidence="4" id="KW-0560">Oxidoreductase</keyword>
<evidence type="ECO:0000256" key="2">
    <source>
        <dbReference type="ARBA" id="ARBA00022630"/>
    </source>
</evidence>
<comment type="cofactor">
    <cofactor evidence="1">
        <name>FAD</name>
        <dbReference type="ChEBI" id="CHEBI:57692"/>
    </cofactor>
</comment>
<dbReference type="PANTHER" id="PTHR43557">
    <property type="entry name" value="APOPTOSIS-INDUCING FACTOR 1"/>
    <property type="match status" value="1"/>
</dbReference>
<name>A0A7X1HXH0_9ACTN</name>
<keyword evidence="8" id="KW-1185">Reference proteome</keyword>
<evidence type="ECO:0000259" key="6">
    <source>
        <dbReference type="Pfam" id="PF14759"/>
    </source>
</evidence>
<keyword evidence="3" id="KW-0274">FAD</keyword>
<evidence type="ECO:0000256" key="4">
    <source>
        <dbReference type="ARBA" id="ARBA00023002"/>
    </source>
</evidence>
<dbReference type="RefSeq" id="WP_159673384.1">
    <property type="nucleotide sequence ID" value="NZ_JACMHY010000002.1"/>
</dbReference>
<dbReference type="InterPro" id="IPR023753">
    <property type="entry name" value="FAD/NAD-binding_dom"/>
</dbReference>
<evidence type="ECO:0000313" key="8">
    <source>
        <dbReference type="Proteomes" id="UP000517694"/>
    </source>
</evidence>
<sequence length="412" mass="43779">MRTEEIVVVGAGQAGGEAVAALRMAGFEGGVTLVGDEPHLPYSRPPLSKDFLLGDVGTEVLLLRPPHFYEKHRVRTLLGRTVTKLDRDRRTITLDDGGSLTYGTLILATGGHARRLRDPMAEAAPNVHYVRTIADIERLRPELVPGARLAVIGGGYVGLEIAAVGRKLGLEVTVVEAAPRLLARVAGPDISAFVHRVHTEEGVDIRLGTTVTGFVPGDNGRVTAAVLADGTTVGADVVVVGIGLVPRDQLAADAGLDVADGIVVDEFCRTGDEAIYAIGDCTRHPCAEHGGMRRLESVQNASEQARVAAAAITDDPRAYAAVPWFWSDQYDLKLRSVGIAADYDQTVVRGSLDEGRSAAVFYLKAGRVRAAEVVSSPRDFGAAKKLVAHRAEVAPERLADLGTPLKDLLTSR</sequence>
<evidence type="ECO:0000259" key="5">
    <source>
        <dbReference type="Pfam" id="PF07992"/>
    </source>
</evidence>
<dbReference type="Gene3D" id="3.50.50.60">
    <property type="entry name" value="FAD/NAD(P)-binding domain"/>
    <property type="match status" value="2"/>
</dbReference>
<dbReference type="InterPro" id="IPR050446">
    <property type="entry name" value="FAD-oxidoreductase/Apoptosis"/>
</dbReference>
<dbReference type="Proteomes" id="UP000517694">
    <property type="component" value="Unassembled WGS sequence"/>
</dbReference>
<dbReference type="InterPro" id="IPR028202">
    <property type="entry name" value="Reductase_C"/>
</dbReference>
<gene>
    <name evidence="7" type="ORF">H1R13_08260</name>
</gene>
<accession>A0A7X1HXH0</accession>
<evidence type="ECO:0000256" key="1">
    <source>
        <dbReference type="ARBA" id="ARBA00001974"/>
    </source>
</evidence>
<dbReference type="PRINTS" id="PR00411">
    <property type="entry name" value="PNDRDTASEI"/>
</dbReference>